<evidence type="ECO:0000256" key="2">
    <source>
        <dbReference type="SAM" id="Phobius"/>
    </source>
</evidence>
<keyword evidence="4" id="KW-1185">Reference proteome</keyword>
<dbReference type="GO" id="GO:0051301">
    <property type="term" value="P:cell division"/>
    <property type="evidence" value="ECO:0007669"/>
    <property type="project" value="UniProtKB-KW"/>
</dbReference>
<reference evidence="3" key="2">
    <citation type="submission" date="2024-09" db="EMBL/GenBank/DDBJ databases">
        <authorList>
            <person name="Veyrier F.J."/>
        </authorList>
    </citation>
    <scope>NUCLEOTIDE SEQUENCE</scope>
    <source>
        <strain evidence="3">17694</strain>
    </source>
</reference>
<dbReference type="Proteomes" id="UP000831534">
    <property type="component" value="Chromosome"/>
</dbReference>
<evidence type="ECO:0000313" key="4">
    <source>
        <dbReference type="Proteomes" id="UP000831534"/>
    </source>
</evidence>
<dbReference type="KEGG" id="ckh:LVJ77_03195"/>
<sequence>MRHLFYILVMLNIIVFAAIIGNKVFKQYLPEPAPQQSAAPQQPVVVSPPQIIINTGDLQNASAVRAITGNGNSTHVQPQGKRQTAAQAQQSGKNTTRAQADKPAKTAVRNISIQGSGSEPVERLGTPRVQYKACSARVSIPEDDYHRIKGLLRKYPHAASRQVVQGGGEGEGQSSARMNVLFMSVNDQEAGAIQGVVGRYGQLSRTPCNH</sequence>
<reference evidence="3" key="1">
    <citation type="journal article" date="2022" name="Res Sq">
        <title>Evolution of multicellular longitudinally dividing oral cavity symbionts (Neisseriaceae).</title>
        <authorList>
            <person name="Nyongesa S."/>
            <person name="Weber P."/>
            <person name="Bernet E."/>
            <person name="Pullido F."/>
            <person name="Nieckarz M."/>
            <person name="Delaby M."/>
            <person name="Nieves C."/>
            <person name="Viehboeck T."/>
            <person name="Krause N."/>
            <person name="Rivera-Millot A."/>
            <person name="Nakamura A."/>
            <person name="Vischer N."/>
            <person name="VanNieuwenhze M."/>
            <person name="Brun Y."/>
            <person name="Cava F."/>
            <person name="Bulgheresi S."/>
            <person name="Veyrier F."/>
        </authorList>
    </citation>
    <scope>NUCLEOTIDE SEQUENCE</scope>
    <source>
        <strain evidence="3">17694</strain>
    </source>
</reference>
<proteinExistence type="predicted"/>
<keyword evidence="2" id="KW-1133">Transmembrane helix</keyword>
<gene>
    <name evidence="3" type="ORF">LVJ77_03195</name>
</gene>
<dbReference type="RefSeq" id="WP_027008658.1">
    <property type="nucleotide sequence ID" value="NZ_CP091521.1"/>
</dbReference>
<name>A0A8T9MXQ1_9NEIS</name>
<feature type="region of interest" description="Disordered" evidence="1">
    <location>
        <begin position="70"/>
        <end position="106"/>
    </location>
</feature>
<feature type="transmembrane region" description="Helical" evidence="2">
    <location>
        <begin position="6"/>
        <end position="25"/>
    </location>
</feature>
<dbReference type="EMBL" id="CP091521">
    <property type="protein sequence ID" value="UOP05238.1"/>
    <property type="molecule type" value="Genomic_DNA"/>
</dbReference>
<keyword evidence="3" id="KW-0132">Cell division</keyword>
<dbReference type="AlphaFoldDB" id="A0A8T9MXQ1"/>
<accession>A0A8T9MXQ1</accession>
<keyword evidence="3" id="KW-0131">Cell cycle</keyword>
<protein>
    <submittedName>
        <fullName evidence="3">Cell division protein</fullName>
    </submittedName>
</protein>
<organism evidence="3 4">
    <name type="scientific">Conchiformibius kuhniae</name>
    <dbReference type="NCBI Taxonomy" id="211502"/>
    <lineage>
        <taxon>Bacteria</taxon>
        <taxon>Pseudomonadati</taxon>
        <taxon>Pseudomonadota</taxon>
        <taxon>Betaproteobacteria</taxon>
        <taxon>Neisseriales</taxon>
        <taxon>Neisseriaceae</taxon>
        <taxon>Conchiformibius</taxon>
    </lineage>
</organism>
<feature type="compositionally biased region" description="Polar residues" evidence="1">
    <location>
        <begin position="70"/>
        <end position="98"/>
    </location>
</feature>
<evidence type="ECO:0000256" key="1">
    <source>
        <dbReference type="SAM" id="MobiDB-lite"/>
    </source>
</evidence>
<keyword evidence="2" id="KW-0812">Transmembrane</keyword>
<evidence type="ECO:0000313" key="3">
    <source>
        <dbReference type="EMBL" id="UOP05238.1"/>
    </source>
</evidence>
<keyword evidence="2" id="KW-0472">Membrane</keyword>